<dbReference type="InterPro" id="IPR019155">
    <property type="entry name" value="CLEC16A/TT9_N"/>
</dbReference>
<feature type="domain" description="FPL" evidence="2">
    <location>
        <begin position="244"/>
        <end position="394"/>
    </location>
</feature>
<dbReference type="InterPro" id="IPR039272">
    <property type="entry name" value="CLEC16A/TT9"/>
</dbReference>
<keyword evidence="1" id="KW-0472">Membrane</keyword>
<reference evidence="3 4" key="1">
    <citation type="submission" date="2020-09" db="EMBL/GenBank/DDBJ databases">
        <title>De no assembly of potato wild relative species, Solanum commersonii.</title>
        <authorList>
            <person name="Cho K."/>
        </authorList>
    </citation>
    <scope>NUCLEOTIDE SEQUENCE [LARGE SCALE GENOMIC DNA]</scope>
    <source>
        <strain evidence="3">LZ3.2</strain>
        <tissue evidence="3">Leaf</tissue>
    </source>
</reference>
<feature type="transmembrane region" description="Helical" evidence="1">
    <location>
        <begin position="63"/>
        <end position="80"/>
    </location>
</feature>
<comment type="caution">
    <text evidence="3">The sequence shown here is derived from an EMBL/GenBank/DDBJ whole genome shotgun (WGS) entry which is preliminary data.</text>
</comment>
<evidence type="ECO:0000313" key="3">
    <source>
        <dbReference type="EMBL" id="KAG5594761.1"/>
    </source>
</evidence>
<dbReference type="Proteomes" id="UP000824120">
    <property type="component" value="Chromosome 7"/>
</dbReference>
<evidence type="ECO:0000313" key="4">
    <source>
        <dbReference type="Proteomes" id="UP000824120"/>
    </source>
</evidence>
<keyword evidence="4" id="KW-1185">Reference proteome</keyword>
<dbReference type="PANTHER" id="PTHR21481">
    <property type="entry name" value="PROTEIN CLEC16A"/>
    <property type="match status" value="1"/>
</dbReference>
<keyword evidence="1" id="KW-1133">Transmembrane helix</keyword>
<organism evidence="3 4">
    <name type="scientific">Solanum commersonii</name>
    <name type="common">Commerson's wild potato</name>
    <name type="synonym">Commerson's nightshade</name>
    <dbReference type="NCBI Taxonomy" id="4109"/>
    <lineage>
        <taxon>Eukaryota</taxon>
        <taxon>Viridiplantae</taxon>
        <taxon>Streptophyta</taxon>
        <taxon>Embryophyta</taxon>
        <taxon>Tracheophyta</taxon>
        <taxon>Spermatophyta</taxon>
        <taxon>Magnoliopsida</taxon>
        <taxon>eudicotyledons</taxon>
        <taxon>Gunneridae</taxon>
        <taxon>Pentapetalae</taxon>
        <taxon>asterids</taxon>
        <taxon>lamiids</taxon>
        <taxon>Solanales</taxon>
        <taxon>Solanaceae</taxon>
        <taxon>Solanoideae</taxon>
        <taxon>Solaneae</taxon>
        <taxon>Solanum</taxon>
    </lineage>
</organism>
<dbReference type="EMBL" id="JACXVP010000007">
    <property type="protein sequence ID" value="KAG5594761.1"/>
    <property type="molecule type" value="Genomic_DNA"/>
</dbReference>
<sequence length="684" mass="77113">MMRMKKKKKKGIEKHTSASLKTWQLSFKLVVEDAAETPCGSPFGDPESDSPWMNSGSDVMESLAYYSLYPGATVMFAYLSRPDNIFIVRNHHELSYISLPQWHNPSPLSGFGTANSYTNNHHVRTMEKKELKESGGNITFAKMVFQVQTTVKQLVGMMYPWIKNFPVEWPTVIAVVKDYKPNLYYCSVKSRFPEGDRVKCNTDGFLIIVKFQLHSCLLCRFLTDQLMKVQVVNEVNKDFVIEALRSIAELITYGDQHDVAYFEFFMEKQVMGEFVRILRISRTVIVSLQLLQTMSIVIQNLKNEHSIYYMFSNEHINHLITYSFDFRNEELLSYYISFLRAISGKLNKNTISLLVKTDNEEVVSFPLYVEAIRFAFHEESMIRTAVRALTLNVYHVGDEAVNKFVASDPHADYFSNLVKFFREQCINLDKLVNASKCMGPDTSGSILSSVDEIEDNLYYFSDVISAGIPDIGRLITDLMLKVLIFPSVLPSLRMEVVKDSDTGIGTATSLYLLCCILRIVKIKDLANIVAAVLLCDIETFVPMSEAKLNGFMVNHDMSHENQDSENSGFRSDSDGQSLRVLIPNISSSLNSHPEDDSSQPDHGSTYSALREALLSYITTGDDVQVSGSLSMLATLLQTKELEESMLDALGILPQRKQQKKLLLAPQFGLISLQGEASLCGGQDA</sequence>
<dbReference type="GO" id="GO:0005794">
    <property type="term" value="C:Golgi apparatus"/>
    <property type="evidence" value="ECO:0007669"/>
    <property type="project" value="TreeGrafter"/>
</dbReference>
<dbReference type="AlphaFoldDB" id="A0A9J5Y2V5"/>
<dbReference type="GO" id="GO:0016197">
    <property type="term" value="P:endosomal transport"/>
    <property type="evidence" value="ECO:0007669"/>
    <property type="project" value="TreeGrafter"/>
</dbReference>
<dbReference type="GO" id="GO:0007034">
    <property type="term" value="P:vacuolar transport"/>
    <property type="evidence" value="ECO:0007669"/>
    <property type="project" value="TreeGrafter"/>
</dbReference>
<dbReference type="OrthoDB" id="294052at2759"/>
<name>A0A9J5Y2V5_SOLCO</name>
<evidence type="ECO:0000259" key="2">
    <source>
        <dbReference type="Pfam" id="PF09758"/>
    </source>
</evidence>
<accession>A0A9J5Y2V5</accession>
<dbReference type="Pfam" id="PF09758">
    <property type="entry name" value="FPL"/>
    <property type="match status" value="1"/>
</dbReference>
<dbReference type="GO" id="GO:1901096">
    <property type="term" value="P:regulation of autophagosome maturation"/>
    <property type="evidence" value="ECO:0007669"/>
    <property type="project" value="TreeGrafter"/>
</dbReference>
<keyword evidence="1" id="KW-0812">Transmembrane</keyword>
<evidence type="ECO:0000256" key="1">
    <source>
        <dbReference type="SAM" id="Phobius"/>
    </source>
</evidence>
<dbReference type="PANTHER" id="PTHR21481:SF4">
    <property type="entry name" value="PROTEIN TRANSPARENT TESTA 9"/>
    <property type="match status" value="1"/>
</dbReference>
<dbReference type="GO" id="GO:0005770">
    <property type="term" value="C:late endosome"/>
    <property type="evidence" value="ECO:0007669"/>
    <property type="project" value="TreeGrafter"/>
</dbReference>
<proteinExistence type="predicted"/>
<gene>
    <name evidence="3" type="ORF">H5410_035993</name>
</gene>
<protein>
    <recommendedName>
        <fullName evidence="2">FPL domain-containing protein</fullName>
    </recommendedName>
</protein>